<proteinExistence type="inferred from homology"/>
<dbReference type="Proteomes" id="UP001236800">
    <property type="component" value="Chromosome"/>
</dbReference>
<dbReference type="InterPro" id="IPR013704">
    <property type="entry name" value="UPF0313_N"/>
</dbReference>
<dbReference type="RefSeq" id="WP_306683668.1">
    <property type="nucleotide sequence ID" value="NZ_CP132914.1"/>
</dbReference>
<evidence type="ECO:0000256" key="7">
    <source>
        <dbReference type="SAM" id="MobiDB-lite"/>
    </source>
</evidence>
<dbReference type="SFLD" id="SFLDS00029">
    <property type="entry name" value="Radical_SAM"/>
    <property type="match status" value="1"/>
</dbReference>
<feature type="compositionally biased region" description="Basic and acidic residues" evidence="7">
    <location>
        <begin position="706"/>
        <end position="715"/>
    </location>
</feature>
<reference evidence="9" key="1">
    <citation type="submission" date="2023-08" db="EMBL/GenBank/DDBJ databases">
        <title>Complete genome sequence of Shewanella oncorhynchi Z-P2, a siderophore putrebactin-producing bacterium.</title>
        <authorList>
            <person name="Zhang Y."/>
        </authorList>
    </citation>
    <scope>NUCLEOTIDE SEQUENCE</scope>
    <source>
        <strain evidence="9">Z-P2</strain>
    </source>
</reference>
<feature type="binding site" evidence="6">
    <location>
        <position position="389"/>
    </location>
    <ligand>
        <name>[4Fe-4S] cluster</name>
        <dbReference type="ChEBI" id="CHEBI:49883"/>
        <note>4Fe-4S-S-AdoMet</note>
    </ligand>
</feature>
<feature type="binding site" evidence="6">
    <location>
        <position position="392"/>
    </location>
    <ligand>
        <name>[4Fe-4S] cluster</name>
        <dbReference type="ChEBI" id="CHEBI:49883"/>
        <note>4Fe-4S-S-AdoMet</note>
    </ligand>
</feature>
<dbReference type="SFLD" id="SFLDG01069">
    <property type="entry name" value="UPF0313"/>
    <property type="match status" value="1"/>
</dbReference>
<protein>
    <submittedName>
        <fullName evidence="9">YgiQ family radical SAM protein</fullName>
    </submittedName>
</protein>
<dbReference type="Pfam" id="PF04055">
    <property type="entry name" value="Radical_SAM"/>
    <property type="match status" value="1"/>
</dbReference>
<evidence type="ECO:0000259" key="8">
    <source>
        <dbReference type="PROSITE" id="PS51918"/>
    </source>
</evidence>
<dbReference type="InterPro" id="IPR058240">
    <property type="entry name" value="rSAM_sf"/>
</dbReference>
<keyword evidence="5 6" id="KW-0411">Iron-sulfur</keyword>
<dbReference type="PROSITE" id="PS51918">
    <property type="entry name" value="RADICAL_SAM"/>
    <property type="match status" value="1"/>
</dbReference>
<dbReference type="HAMAP" id="MF_01251">
    <property type="entry name" value="UPF0313"/>
    <property type="match status" value="1"/>
</dbReference>
<feature type="binding site" evidence="6">
    <location>
        <position position="385"/>
    </location>
    <ligand>
        <name>[4Fe-4S] cluster</name>
        <dbReference type="ChEBI" id="CHEBI:49883"/>
        <note>4Fe-4S-S-AdoMet</note>
    </ligand>
</feature>
<sequence>MQVESTLFSHPKYWATGDSTAPFLPMSRKEMDKLGWDSCDIIIVTGDAYVDHPSFGMAVIGRMLEAQGYRVGIISQPDWSSKEAFMQLGRPNLFFGVTAGNMDSMINRYTADRRLRSDDAYTAGDIGGKRPDRAVTVYTQRCKEAFKDVPVIIGGIEASLRRIAHYDYWSDKVRRSVIFDAKADILMYGNAERPLVEVARRLAAGEPISSLHDVRGTAVIRKEPLPEWRGMDSRKIDQLHKIEPLPNPYGADDVGCANLSGPSDVKIFDNEAPKPISVQPPKPKPWDKTYVLLPAFEKVSEDKYLYAHASRILHQEQNPGCARALFQPHGDRAVWVNPPAWPLNTDEMDAVFDLPYQRIPHPIYGKEKIPAYDMIKTSINIMRGCFGGCSFCSITEHEGRIIQSRSQESIVKEIKDIQDKVPGFTGVISDLGGPTANMYRLGCTSEKAEKTCRRLSCVFPSICGHLGTDHKHTIDLYRAARAVPGIKKVLIASGVRYDLAIEDPAYVKELVQHHVGGYLKIAPEHTEEGPLSKMMKPGMGAYDKFKELFDKFSKEAGKEQFLIPYFISAHPGTTDEDMVNLALWLKERKFKLDQVQNFYPSPMANATTIYHTELNSLKNVKHTSEVVSVPKKGRQRRLHKALLRYHDPAGWPLIREGLTAMGREDLIGNSPHQLVPPEGRNERGPKWMKDANQGQKAFTRFSGNQFDDRKGDGKSKGAAKGGAQAQAGTESKPASKGGKPAANGAKPASSKPAGAKPTGSKPSGAHSSRPGAKAPFGQSGFKAGGAQAKSGSQAKGGSPSKTGGKSAGKPSQGRQQAK</sequence>
<dbReference type="InterPro" id="IPR020612">
    <property type="entry name" value="Methylthiotransferase_CS"/>
</dbReference>
<dbReference type="GO" id="GO:0005506">
    <property type="term" value="F:iron ion binding"/>
    <property type="evidence" value="ECO:0007669"/>
    <property type="project" value="UniProtKB-UniRule"/>
</dbReference>
<evidence type="ECO:0000313" key="9">
    <source>
        <dbReference type="EMBL" id="WMB72780.1"/>
    </source>
</evidence>
<feature type="domain" description="Radical SAM core" evidence="8">
    <location>
        <begin position="371"/>
        <end position="647"/>
    </location>
</feature>
<keyword evidence="1 6" id="KW-0004">4Fe-4S</keyword>
<dbReference type="KEGG" id="sog:RA178_20640"/>
<dbReference type="InterPro" id="IPR024560">
    <property type="entry name" value="UPF0313_C"/>
</dbReference>
<dbReference type="AlphaFoldDB" id="A0AA50KCH0"/>
<dbReference type="InterPro" id="IPR022946">
    <property type="entry name" value="UPF0313"/>
</dbReference>
<comment type="similarity">
    <text evidence="6">Belongs to the UPF0313 family.</text>
</comment>
<keyword evidence="3 6" id="KW-0479">Metal-binding</keyword>
<dbReference type="Gene3D" id="3.80.30.20">
    <property type="entry name" value="tm_1862 like domain"/>
    <property type="match status" value="1"/>
</dbReference>
<dbReference type="Pfam" id="PF11842">
    <property type="entry name" value="DUF3362"/>
    <property type="match status" value="1"/>
</dbReference>
<dbReference type="InterPro" id="IPR023404">
    <property type="entry name" value="rSAM_horseshoe"/>
</dbReference>
<dbReference type="SMART" id="SM00729">
    <property type="entry name" value="Elp3"/>
    <property type="match status" value="1"/>
</dbReference>
<evidence type="ECO:0000256" key="1">
    <source>
        <dbReference type="ARBA" id="ARBA00022485"/>
    </source>
</evidence>
<dbReference type="NCBIfam" id="TIGR03904">
    <property type="entry name" value="SAM_YgiQ"/>
    <property type="match status" value="1"/>
</dbReference>
<dbReference type="EMBL" id="CP132914">
    <property type="protein sequence ID" value="WMB72780.1"/>
    <property type="molecule type" value="Genomic_DNA"/>
</dbReference>
<evidence type="ECO:0000256" key="3">
    <source>
        <dbReference type="ARBA" id="ARBA00022723"/>
    </source>
</evidence>
<name>A0AA50KCH0_9GAMM</name>
<dbReference type="Pfam" id="PF08497">
    <property type="entry name" value="Radical_SAM_N"/>
    <property type="match status" value="1"/>
</dbReference>
<evidence type="ECO:0000256" key="4">
    <source>
        <dbReference type="ARBA" id="ARBA00023004"/>
    </source>
</evidence>
<feature type="compositionally biased region" description="Low complexity" evidence="7">
    <location>
        <begin position="776"/>
        <end position="811"/>
    </location>
</feature>
<evidence type="ECO:0000256" key="6">
    <source>
        <dbReference type="HAMAP-Rule" id="MF_01251"/>
    </source>
</evidence>
<dbReference type="SUPFAM" id="SSF102114">
    <property type="entry name" value="Radical SAM enzymes"/>
    <property type="match status" value="1"/>
</dbReference>
<feature type="region of interest" description="Disordered" evidence="7">
    <location>
        <begin position="700"/>
        <end position="818"/>
    </location>
</feature>
<dbReference type="PANTHER" id="PTHR32331">
    <property type="entry name" value="UPF0313 PROTEIN YGIQ"/>
    <property type="match status" value="1"/>
</dbReference>
<feature type="compositionally biased region" description="Low complexity" evidence="7">
    <location>
        <begin position="716"/>
        <end position="757"/>
    </location>
</feature>
<dbReference type="GO" id="GO:0051539">
    <property type="term" value="F:4 iron, 4 sulfur cluster binding"/>
    <property type="evidence" value="ECO:0007669"/>
    <property type="project" value="UniProtKB-KW"/>
</dbReference>
<comment type="cofactor">
    <cofactor evidence="6">
        <name>[4Fe-4S] cluster</name>
        <dbReference type="ChEBI" id="CHEBI:49883"/>
    </cofactor>
    <text evidence="6">Binds 1 [4Fe-4S] cluster. The cluster is coordinated with 3 cysteines and an exchangeable S-adenosyl-L-methionine.</text>
</comment>
<organism evidence="9">
    <name type="scientific">Shewanella oncorhynchi</name>
    <dbReference type="NCBI Taxonomy" id="2726434"/>
    <lineage>
        <taxon>Bacteria</taxon>
        <taxon>Pseudomonadati</taxon>
        <taxon>Pseudomonadota</taxon>
        <taxon>Gammaproteobacteria</taxon>
        <taxon>Alteromonadales</taxon>
        <taxon>Shewanellaceae</taxon>
        <taxon>Shewanella</taxon>
    </lineage>
</organism>
<dbReference type="GO" id="GO:0003824">
    <property type="term" value="F:catalytic activity"/>
    <property type="evidence" value="ECO:0007669"/>
    <property type="project" value="InterPro"/>
</dbReference>
<dbReference type="InterPro" id="IPR007197">
    <property type="entry name" value="rSAM"/>
</dbReference>
<dbReference type="InterPro" id="IPR006638">
    <property type="entry name" value="Elp3/MiaA/NifB-like_rSAM"/>
</dbReference>
<feature type="compositionally biased region" description="Basic and acidic residues" evidence="7">
    <location>
        <begin position="679"/>
        <end position="688"/>
    </location>
</feature>
<evidence type="ECO:0000256" key="5">
    <source>
        <dbReference type="ARBA" id="ARBA00023014"/>
    </source>
</evidence>
<gene>
    <name evidence="9" type="ORF">RA178_20640</name>
</gene>
<dbReference type="PANTHER" id="PTHR32331:SF0">
    <property type="entry name" value="UPF0313 PROTEIN YGIQ"/>
    <property type="match status" value="1"/>
</dbReference>
<evidence type="ECO:0000256" key="2">
    <source>
        <dbReference type="ARBA" id="ARBA00022691"/>
    </source>
</evidence>
<keyword evidence="4 6" id="KW-0408">Iron</keyword>
<feature type="region of interest" description="Disordered" evidence="7">
    <location>
        <begin position="667"/>
        <end position="688"/>
    </location>
</feature>
<keyword evidence="2 6" id="KW-0949">S-adenosyl-L-methionine</keyword>
<accession>A0AA50KCH0</accession>
<dbReference type="GeneID" id="301341644"/>
<dbReference type="PROSITE" id="PS01278">
    <property type="entry name" value="MTTASE_RADICAL"/>
    <property type="match status" value="1"/>
</dbReference>